<reference evidence="2 3" key="1">
    <citation type="submission" date="2020-09" db="EMBL/GenBank/DDBJ databases">
        <authorList>
            <person name="Ashkenazy H."/>
        </authorList>
    </citation>
    <scope>NUCLEOTIDE SEQUENCE [LARGE SCALE GENOMIC DNA]</scope>
    <source>
        <strain evidence="3">cv. Cdm-0</strain>
    </source>
</reference>
<evidence type="ECO:0000256" key="1">
    <source>
        <dbReference type="SAM" id="MobiDB-lite"/>
    </source>
</evidence>
<accession>A0A7G2ECA9</accession>
<dbReference type="AlphaFoldDB" id="A0A7G2ECA9"/>
<dbReference type="EMBL" id="LR881467">
    <property type="protein sequence ID" value="CAD5318527.1"/>
    <property type="molecule type" value="Genomic_DNA"/>
</dbReference>
<dbReference type="PANTHER" id="PTHR31286">
    <property type="entry name" value="GLYCINE-RICH CELL WALL STRUCTURAL PROTEIN 1.8-LIKE"/>
    <property type="match status" value="1"/>
</dbReference>
<evidence type="ECO:0000313" key="3">
    <source>
        <dbReference type="Proteomes" id="UP000516314"/>
    </source>
</evidence>
<proteinExistence type="predicted"/>
<feature type="compositionally biased region" description="Basic and acidic residues" evidence="1">
    <location>
        <begin position="294"/>
        <end position="316"/>
    </location>
</feature>
<organism evidence="2 3">
    <name type="scientific">Arabidopsis thaliana</name>
    <name type="common">Mouse-ear cress</name>
    <dbReference type="NCBI Taxonomy" id="3702"/>
    <lineage>
        <taxon>Eukaryota</taxon>
        <taxon>Viridiplantae</taxon>
        <taxon>Streptophyta</taxon>
        <taxon>Embryophyta</taxon>
        <taxon>Tracheophyta</taxon>
        <taxon>Spermatophyta</taxon>
        <taxon>Magnoliopsida</taxon>
        <taxon>eudicotyledons</taxon>
        <taxon>Gunneridae</taxon>
        <taxon>Pentapetalae</taxon>
        <taxon>rosids</taxon>
        <taxon>malvids</taxon>
        <taxon>Brassicales</taxon>
        <taxon>Brassicaceae</taxon>
        <taxon>Camelineae</taxon>
        <taxon>Arabidopsis</taxon>
    </lineage>
</organism>
<feature type="compositionally biased region" description="Basic residues" evidence="1">
    <location>
        <begin position="601"/>
        <end position="610"/>
    </location>
</feature>
<dbReference type="InterPro" id="IPR040256">
    <property type="entry name" value="At4g02000-like"/>
</dbReference>
<feature type="compositionally biased region" description="Basic and acidic residues" evidence="1">
    <location>
        <begin position="235"/>
        <end position="248"/>
    </location>
</feature>
<gene>
    <name evidence="2" type="ORF">AT9943_LOCUS6755</name>
</gene>
<name>A0A7G2ECA9_ARATH</name>
<feature type="compositionally biased region" description="Polar residues" evidence="1">
    <location>
        <begin position="278"/>
        <end position="291"/>
    </location>
</feature>
<protein>
    <submittedName>
        <fullName evidence="2">(thale cress) hypothetical protein</fullName>
    </submittedName>
</protein>
<feature type="region of interest" description="Disordered" evidence="1">
    <location>
        <begin position="535"/>
        <end position="627"/>
    </location>
</feature>
<dbReference type="PANTHER" id="PTHR31286:SF178">
    <property type="entry name" value="DUF4283 DOMAIN-CONTAINING PROTEIN"/>
    <property type="match status" value="1"/>
</dbReference>
<evidence type="ECO:0000313" key="2">
    <source>
        <dbReference type="EMBL" id="CAD5318527.1"/>
    </source>
</evidence>
<feature type="compositionally biased region" description="Polar residues" evidence="1">
    <location>
        <begin position="197"/>
        <end position="209"/>
    </location>
</feature>
<feature type="compositionally biased region" description="Polar residues" evidence="1">
    <location>
        <begin position="327"/>
        <end position="337"/>
    </location>
</feature>
<dbReference type="Proteomes" id="UP000516314">
    <property type="component" value="Chromosome 2"/>
</dbReference>
<feature type="region of interest" description="Disordered" evidence="1">
    <location>
        <begin position="1"/>
        <end position="20"/>
    </location>
</feature>
<feature type="compositionally biased region" description="Basic and acidic residues" evidence="1">
    <location>
        <begin position="611"/>
        <end position="621"/>
    </location>
</feature>
<feature type="region of interest" description="Disordered" evidence="1">
    <location>
        <begin position="151"/>
        <end position="345"/>
    </location>
</feature>
<sequence length="627" mass="70454">MTNSAQKGRAPSNSEDDEPIRLPALDNSALINRFRLTVIGRVFHTGGRTMEAFLAFMPSAGIWDTEGREDLLCNVNFWVRIRDLPLRCWVDEAFRGIGSVLGHVSEVDPTEARVLVAVNVTKPLKFKKKVVTDDDHQKQINKERRVDALHGDVRRRGVDGHRVGDQRREFRHQEARHSLDGDRRSRAELEESREPANMSSQRDNPSSNRQVRRNLYLSNDFPRTEGKRNTVWQRIGDDRAKSTPRSRETSIQSSSGSRKRQEEPMGEAQRAIVHTDKLLNNQLQGHTSQRNSSRRREAPLRIRSPLREEVTREFRRSSRRPPCHQSLRPSKNLASISSKDKGKGKLLEEDDDVMEGEQGVNLHDSITDPTKFDLGSGSGAGGEEEIAEPLLQLTQLEGVQQEVAEDEPRKAIVTMEAEVDLDRENGFSDWAEDEYPERDLCDITGIESQGLEAVPSDWENLVEEELAMDSDKEITEEGLRLMQELENEMILDGLLENDDLLGDELLDMEDSSERTVTEQAAPISHPVVHLPATVESGKALVQPKKTDPKKVVPKSPMAGSLASRKLKSFAGKGSPKRRPSPKPSNTNVPQMEEVTKTSTTIKKKKVTKAAKPKEGEEESRISPDPPA</sequence>
<feature type="compositionally biased region" description="Basic and acidic residues" evidence="1">
    <location>
        <begin position="151"/>
        <end position="194"/>
    </location>
</feature>